<evidence type="ECO:0000313" key="1">
    <source>
        <dbReference type="EMBL" id="VDP62405.1"/>
    </source>
</evidence>
<dbReference type="STRING" id="6186.A0A183KPB4"/>
<evidence type="ECO:0000313" key="3">
    <source>
        <dbReference type="WBParaSite" id="SCUD_0001689701-mRNA-1"/>
    </source>
</evidence>
<keyword evidence="2" id="KW-1185">Reference proteome</keyword>
<dbReference type="InterPro" id="IPR011009">
    <property type="entry name" value="Kinase-like_dom_sf"/>
</dbReference>
<gene>
    <name evidence="1" type="ORF">SCUD_LOCUS16894</name>
</gene>
<dbReference type="Proteomes" id="UP000279833">
    <property type="component" value="Unassembled WGS sequence"/>
</dbReference>
<dbReference type="AlphaFoldDB" id="A0A183KPB4"/>
<name>A0A183KPB4_9TREM</name>
<dbReference type="Gene3D" id="3.30.200.20">
    <property type="entry name" value="Phosphorylase Kinase, domain 1"/>
    <property type="match status" value="1"/>
</dbReference>
<sequence length="112" mass="13068">MKMHHNISRLSMDKSINLNHSIKSFNDSFKQTYNQHLWIDNTKSQMNSNGKYKIIRTIGQGNFAKVKLAIHLLTGREGPSDYRDQSLAILDNMAQNWFKQHRYIPLVSTLSF</sequence>
<dbReference type="SUPFAM" id="SSF56112">
    <property type="entry name" value="Protein kinase-like (PK-like)"/>
    <property type="match status" value="1"/>
</dbReference>
<accession>A0A183KPB4</accession>
<evidence type="ECO:0000313" key="2">
    <source>
        <dbReference type="Proteomes" id="UP000279833"/>
    </source>
</evidence>
<proteinExistence type="predicted"/>
<dbReference type="EMBL" id="UZAK01039176">
    <property type="protein sequence ID" value="VDP62405.1"/>
    <property type="molecule type" value="Genomic_DNA"/>
</dbReference>
<protein>
    <submittedName>
        <fullName evidence="3">Protein kinase domain-containing protein</fullName>
    </submittedName>
</protein>
<reference evidence="3" key="1">
    <citation type="submission" date="2016-06" db="UniProtKB">
        <authorList>
            <consortium name="WormBaseParasite"/>
        </authorList>
    </citation>
    <scope>IDENTIFICATION</scope>
</reference>
<organism evidence="3">
    <name type="scientific">Schistosoma curassoni</name>
    <dbReference type="NCBI Taxonomy" id="6186"/>
    <lineage>
        <taxon>Eukaryota</taxon>
        <taxon>Metazoa</taxon>
        <taxon>Spiralia</taxon>
        <taxon>Lophotrochozoa</taxon>
        <taxon>Platyhelminthes</taxon>
        <taxon>Trematoda</taxon>
        <taxon>Digenea</taxon>
        <taxon>Strigeidida</taxon>
        <taxon>Schistosomatoidea</taxon>
        <taxon>Schistosomatidae</taxon>
        <taxon>Schistosoma</taxon>
    </lineage>
</organism>
<reference evidence="1 2" key="2">
    <citation type="submission" date="2018-11" db="EMBL/GenBank/DDBJ databases">
        <authorList>
            <consortium name="Pathogen Informatics"/>
        </authorList>
    </citation>
    <scope>NUCLEOTIDE SEQUENCE [LARGE SCALE GENOMIC DNA]</scope>
    <source>
        <strain evidence="1">Dakar</strain>
        <strain evidence="2">Dakar, Senegal</strain>
    </source>
</reference>
<dbReference type="WBParaSite" id="SCUD_0001689701-mRNA-1">
    <property type="protein sequence ID" value="SCUD_0001689701-mRNA-1"/>
    <property type="gene ID" value="SCUD_0001689701"/>
</dbReference>